<gene>
    <name evidence="6" type="primary">otsB</name>
    <name evidence="6" type="ORF">GX576_13680</name>
</gene>
<comment type="caution">
    <text evidence="6">The sequence shown here is derived from an EMBL/GenBank/DDBJ whole genome shotgun (WGS) entry which is preliminary data.</text>
</comment>
<comment type="pathway">
    <text evidence="1 4">Glycan biosynthesis; trehalose biosynthesis.</text>
</comment>
<dbReference type="PANTHER" id="PTHR43768:SF3">
    <property type="entry name" value="TREHALOSE 6-PHOSPHATE PHOSPHATASE"/>
    <property type="match status" value="1"/>
</dbReference>
<dbReference type="Gene3D" id="3.40.50.1000">
    <property type="entry name" value="HAD superfamily/HAD-like"/>
    <property type="match status" value="1"/>
</dbReference>
<dbReference type="NCBIfam" id="TIGR01484">
    <property type="entry name" value="HAD-SF-IIB"/>
    <property type="match status" value="1"/>
</dbReference>
<keyword evidence="4" id="KW-0460">Magnesium</keyword>
<keyword evidence="3 4" id="KW-0378">Hydrolase</keyword>
<dbReference type="EMBL" id="JAAYYV010000382">
    <property type="protein sequence ID" value="NLF55421.1"/>
    <property type="molecule type" value="Genomic_DNA"/>
</dbReference>
<dbReference type="GO" id="GO:0005992">
    <property type="term" value="P:trehalose biosynthetic process"/>
    <property type="evidence" value="ECO:0007669"/>
    <property type="project" value="UniProtKB-UniPathway"/>
</dbReference>
<feature type="region of interest" description="Disordered" evidence="5">
    <location>
        <begin position="1"/>
        <end position="22"/>
    </location>
</feature>
<evidence type="ECO:0000256" key="2">
    <source>
        <dbReference type="ARBA" id="ARBA00008770"/>
    </source>
</evidence>
<dbReference type="EC" id="3.1.3.12" evidence="4"/>
<evidence type="ECO:0000256" key="1">
    <source>
        <dbReference type="ARBA" id="ARBA00005199"/>
    </source>
</evidence>
<evidence type="ECO:0000256" key="5">
    <source>
        <dbReference type="SAM" id="MobiDB-lite"/>
    </source>
</evidence>
<comment type="function">
    <text evidence="4">Removes the phosphate from trehalose 6-phosphate to produce free trehalose.</text>
</comment>
<dbReference type="Proteomes" id="UP000536534">
    <property type="component" value="Unassembled WGS sequence"/>
</dbReference>
<dbReference type="InterPro" id="IPR006379">
    <property type="entry name" value="HAD-SF_hydro_IIB"/>
</dbReference>
<dbReference type="InterPro" id="IPR044651">
    <property type="entry name" value="OTSB-like"/>
</dbReference>
<organism evidence="6 7">
    <name type="scientific">Thauera phenolivorans</name>
    <dbReference type="NCBI Taxonomy" id="1792543"/>
    <lineage>
        <taxon>Bacteria</taxon>
        <taxon>Pseudomonadati</taxon>
        <taxon>Pseudomonadota</taxon>
        <taxon>Betaproteobacteria</taxon>
        <taxon>Rhodocyclales</taxon>
        <taxon>Zoogloeaceae</taxon>
        <taxon>Thauera</taxon>
    </lineage>
</organism>
<dbReference type="GO" id="GO:0004805">
    <property type="term" value="F:trehalose-phosphatase activity"/>
    <property type="evidence" value="ECO:0007669"/>
    <property type="project" value="UniProtKB-EC"/>
</dbReference>
<proteinExistence type="inferred from homology"/>
<comment type="similarity">
    <text evidence="2 4">Belongs to the trehalose phosphatase family.</text>
</comment>
<dbReference type="PANTHER" id="PTHR43768">
    <property type="entry name" value="TREHALOSE 6-PHOSPHATE PHOSPHATASE"/>
    <property type="match status" value="1"/>
</dbReference>
<keyword evidence="4" id="KW-0479">Metal-binding</keyword>
<comment type="catalytic activity">
    <reaction evidence="4">
        <text>alpha,alpha-trehalose 6-phosphate + H2O = alpha,alpha-trehalose + phosphate</text>
        <dbReference type="Rhea" id="RHEA:23420"/>
        <dbReference type="ChEBI" id="CHEBI:15377"/>
        <dbReference type="ChEBI" id="CHEBI:16551"/>
        <dbReference type="ChEBI" id="CHEBI:43474"/>
        <dbReference type="ChEBI" id="CHEBI:58429"/>
        <dbReference type="EC" id="3.1.3.12"/>
    </reaction>
</comment>
<evidence type="ECO:0000256" key="4">
    <source>
        <dbReference type="RuleBase" id="RU361117"/>
    </source>
</evidence>
<protein>
    <recommendedName>
        <fullName evidence="4">Trehalose 6-phosphate phosphatase</fullName>
        <ecNumber evidence="4">3.1.3.12</ecNumber>
    </recommendedName>
</protein>
<dbReference type="AlphaFoldDB" id="A0A7X7R9B0"/>
<sequence>MSRTDPHAQATPTTDRRAGRGGTEAAEALLARWLQDRGARCALFLDVDGSLLDIAATPDAVVVPVTLRTALRKLHDELDGALALVSGRSIEDLDRLFHPLALPAAGAHGVEWRQWEGGELRREPLPRFPDSLRAEMHTLAAAGGGLLLEDKGASVALHYRAAPALGEALGRALTRLLAAPGHDGFRLLPGKMVYEVVGASWNKATAIARLLAQPPFAGRRPVFVGDDVTDEPAMAAMPAHGGLGLAVGREMSGASAIFDNPAAVRAALGRLTP</sequence>
<evidence type="ECO:0000256" key="3">
    <source>
        <dbReference type="ARBA" id="ARBA00022801"/>
    </source>
</evidence>
<accession>A0A7X7R9B0</accession>
<dbReference type="InterPro" id="IPR036412">
    <property type="entry name" value="HAD-like_sf"/>
</dbReference>
<name>A0A7X7R9B0_9RHOO</name>
<dbReference type="UniPathway" id="UPA00299"/>
<dbReference type="Pfam" id="PF02358">
    <property type="entry name" value="Trehalose_PPase"/>
    <property type="match status" value="1"/>
</dbReference>
<dbReference type="GO" id="GO:0046872">
    <property type="term" value="F:metal ion binding"/>
    <property type="evidence" value="ECO:0007669"/>
    <property type="project" value="UniProtKB-KW"/>
</dbReference>
<evidence type="ECO:0000313" key="7">
    <source>
        <dbReference type="Proteomes" id="UP000536534"/>
    </source>
</evidence>
<dbReference type="NCBIfam" id="TIGR00685">
    <property type="entry name" value="T6PP"/>
    <property type="match status" value="1"/>
</dbReference>
<dbReference type="InterPro" id="IPR003337">
    <property type="entry name" value="Trehalose_PPase"/>
</dbReference>
<dbReference type="SUPFAM" id="SSF56784">
    <property type="entry name" value="HAD-like"/>
    <property type="match status" value="1"/>
</dbReference>
<dbReference type="InterPro" id="IPR023214">
    <property type="entry name" value="HAD_sf"/>
</dbReference>
<evidence type="ECO:0000313" key="6">
    <source>
        <dbReference type="EMBL" id="NLF55421.1"/>
    </source>
</evidence>
<reference evidence="6 7" key="1">
    <citation type="journal article" date="2020" name="Biotechnol. Biofuels">
        <title>New insights from the biogas microbiome by comprehensive genome-resolved metagenomics of nearly 1600 species originating from multiple anaerobic digesters.</title>
        <authorList>
            <person name="Campanaro S."/>
            <person name="Treu L."/>
            <person name="Rodriguez-R L.M."/>
            <person name="Kovalovszki A."/>
            <person name="Ziels R.M."/>
            <person name="Maus I."/>
            <person name="Zhu X."/>
            <person name="Kougias P.G."/>
            <person name="Basile A."/>
            <person name="Luo G."/>
            <person name="Schluter A."/>
            <person name="Konstantinidis K.T."/>
            <person name="Angelidaki I."/>
        </authorList>
    </citation>
    <scope>NUCLEOTIDE SEQUENCE [LARGE SCALE GENOMIC DNA]</scope>
    <source>
        <strain evidence="6">AS06rmzACSIP_256</strain>
    </source>
</reference>
<dbReference type="Gene3D" id="3.30.70.1020">
    <property type="entry name" value="Trehalose-6-phosphate phosphatase related protein, domain 2"/>
    <property type="match status" value="1"/>
</dbReference>
<comment type="cofactor">
    <cofactor evidence="4">
        <name>Mg(2+)</name>
        <dbReference type="ChEBI" id="CHEBI:18420"/>
    </cofactor>
</comment>